<protein>
    <submittedName>
        <fullName evidence="1">Unannotated protein</fullName>
    </submittedName>
</protein>
<name>A0A6J7RKX0_9ZZZZ</name>
<reference evidence="1" key="1">
    <citation type="submission" date="2020-05" db="EMBL/GenBank/DDBJ databases">
        <authorList>
            <person name="Chiriac C."/>
            <person name="Salcher M."/>
            <person name="Ghai R."/>
            <person name="Kavagutti S V."/>
        </authorList>
    </citation>
    <scope>NUCLEOTIDE SEQUENCE</scope>
</reference>
<evidence type="ECO:0000313" key="1">
    <source>
        <dbReference type="EMBL" id="CAB5029150.1"/>
    </source>
</evidence>
<proteinExistence type="predicted"/>
<gene>
    <name evidence="1" type="ORF">UFOPK4098_01377</name>
</gene>
<accession>A0A6J7RKX0</accession>
<sequence length="64" mass="6311">MSPPTEIAPNAAPPVAVSCFTASGIGIESKSFGVPTGSDTAGMVRLGTVGVQLTFAGAFNNQAN</sequence>
<dbReference type="AlphaFoldDB" id="A0A6J7RKX0"/>
<organism evidence="1">
    <name type="scientific">freshwater metagenome</name>
    <dbReference type="NCBI Taxonomy" id="449393"/>
    <lineage>
        <taxon>unclassified sequences</taxon>
        <taxon>metagenomes</taxon>
        <taxon>ecological metagenomes</taxon>
    </lineage>
</organism>
<dbReference type="EMBL" id="CAFBPN010000108">
    <property type="protein sequence ID" value="CAB5029150.1"/>
    <property type="molecule type" value="Genomic_DNA"/>
</dbReference>